<evidence type="ECO:0000313" key="2">
    <source>
        <dbReference type="EMBL" id="KCZ93530.1"/>
    </source>
</evidence>
<sequence length="326" mass="36072">MINKLVCAGLLTVAFTACASTSVSAVPTATTEEFRTVNWAVVKATEVQSLNADLEVGKPTVDVGLYYPSNLHKDAVAILPLDGLLEEFAKAKRVFAPTGVQLKLLWVKTGEVDPGFLAINSTSVRSEMPSGGYGNMYVQSGQSPSELSEGALAAFESIIEPAENNNRTVYLLALQNVYMTYFEKLDENGRNWAPKVVNTSGLSFPSYMYGDSIPDRIRGVITLTKHDAKNKLTIAHELGHKLMNVSHEYMSVSPQHEIRSEDGLMLYGAGTQIPAGLDGRWHQERLLLSPYIYRQDSSGEKTWNEDYRAGGFYYDPLYEDYAVEFE</sequence>
<evidence type="ECO:0000313" key="3">
    <source>
        <dbReference type="Proteomes" id="UP000025171"/>
    </source>
</evidence>
<dbReference type="PATRIC" id="fig|1280950.3.peg.1354"/>
<evidence type="ECO:0008006" key="4">
    <source>
        <dbReference type="Google" id="ProtNLM"/>
    </source>
</evidence>
<name>A0A059FSA1_9PROT</name>
<dbReference type="PROSITE" id="PS51257">
    <property type="entry name" value="PROKAR_LIPOPROTEIN"/>
    <property type="match status" value="1"/>
</dbReference>
<keyword evidence="1" id="KW-0732">Signal</keyword>
<proteinExistence type="predicted"/>
<reference evidence="2 3" key="1">
    <citation type="journal article" date="2014" name="Antonie Van Leeuwenhoek">
        <title>Hyphomonas beringensis sp. nov. and Hyphomonas chukchiensis sp. nov., isolated from surface seawater of the Bering Sea and Chukchi Sea.</title>
        <authorList>
            <person name="Li C."/>
            <person name="Lai Q."/>
            <person name="Li G."/>
            <person name="Dong C."/>
            <person name="Wang J."/>
            <person name="Liao Y."/>
            <person name="Shao Z."/>
        </authorList>
    </citation>
    <scope>NUCLEOTIDE SEQUENCE [LARGE SCALE GENOMIC DNA]</scope>
    <source>
        <strain evidence="2 3">MHS-2</strain>
    </source>
</reference>
<dbReference type="Proteomes" id="UP000025171">
    <property type="component" value="Unassembled WGS sequence"/>
</dbReference>
<feature type="chain" id="PRO_5001578297" description="IrrE N-terminal-like domain-containing protein" evidence="1">
    <location>
        <begin position="20"/>
        <end position="326"/>
    </location>
</feature>
<dbReference type="EMBL" id="ARYK01000002">
    <property type="protein sequence ID" value="KCZ93530.1"/>
    <property type="molecule type" value="Genomic_DNA"/>
</dbReference>
<dbReference type="AlphaFoldDB" id="A0A059FSA1"/>
<protein>
    <recommendedName>
        <fullName evidence="4">IrrE N-terminal-like domain-containing protein</fullName>
    </recommendedName>
</protein>
<dbReference type="OrthoDB" id="9794834at2"/>
<feature type="signal peptide" evidence="1">
    <location>
        <begin position="1"/>
        <end position="19"/>
    </location>
</feature>
<keyword evidence="3" id="KW-1185">Reference proteome</keyword>
<comment type="caution">
    <text evidence="2">The sequence shown here is derived from an EMBL/GenBank/DDBJ whole genome shotgun (WGS) entry which is preliminary data.</text>
</comment>
<evidence type="ECO:0000256" key="1">
    <source>
        <dbReference type="SAM" id="SignalP"/>
    </source>
</evidence>
<gene>
    <name evidence="2" type="ORF">HJO_06745</name>
</gene>
<dbReference type="RefSeq" id="WP_156945453.1">
    <property type="nucleotide sequence ID" value="NZ_ARYK01000002.1"/>
</dbReference>
<accession>A0A059FSA1</accession>
<organism evidence="2 3">
    <name type="scientific">Hyphomonas johnsonii MHS-2</name>
    <dbReference type="NCBI Taxonomy" id="1280950"/>
    <lineage>
        <taxon>Bacteria</taxon>
        <taxon>Pseudomonadati</taxon>
        <taxon>Pseudomonadota</taxon>
        <taxon>Alphaproteobacteria</taxon>
        <taxon>Hyphomonadales</taxon>
        <taxon>Hyphomonadaceae</taxon>
        <taxon>Hyphomonas</taxon>
    </lineage>
</organism>